<sequence>MKICGRLKFNSLEHESTYLTELQLDQHITTHTIYNQKDTEQKKLMSDHKMFGRAEGEIYLKTTNKPSRLVVNE</sequence>
<organism evidence="1 2">
    <name type="scientific">Clunio marinus</name>
    <dbReference type="NCBI Taxonomy" id="568069"/>
    <lineage>
        <taxon>Eukaryota</taxon>
        <taxon>Metazoa</taxon>
        <taxon>Ecdysozoa</taxon>
        <taxon>Arthropoda</taxon>
        <taxon>Hexapoda</taxon>
        <taxon>Insecta</taxon>
        <taxon>Pterygota</taxon>
        <taxon>Neoptera</taxon>
        <taxon>Endopterygota</taxon>
        <taxon>Diptera</taxon>
        <taxon>Nematocera</taxon>
        <taxon>Chironomoidea</taxon>
        <taxon>Chironomidae</taxon>
        <taxon>Clunio</taxon>
    </lineage>
</organism>
<dbReference type="AlphaFoldDB" id="A0A1J1HWT9"/>
<reference evidence="1 2" key="1">
    <citation type="submission" date="2015-04" db="EMBL/GenBank/DDBJ databases">
        <authorList>
            <person name="Syromyatnikov M.Y."/>
            <person name="Popov V.N."/>
        </authorList>
    </citation>
    <scope>NUCLEOTIDE SEQUENCE [LARGE SCALE GENOMIC DNA]</scope>
</reference>
<proteinExistence type="predicted"/>
<dbReference type="Proteomes" id="UP000183832">
    <property type="component" value="Unassembled WGS sequence"/>
</dbReference>
<accession>A0A1J1HWT9</accession>
<evidence type="ECO:0000313" key="2">
    <source>
        <dbReference type="Proteomes" id="UP000183832"/>
    </source>
</evidence>
<gene>
    <name evidence="1" type="ORF">CLUMA_CG005582</name>
</gene>
<dbReference type="EMBL" id="CVRI01000021">
    <property type="protein sequence ID" value="CRK92002.1"/>
    <property type="molecule type" value="Genomic_DNA"/>
</dbReference>
<name>A0A1J1HWT9_9DIPT</name>
<evidence type="ECO:0000313" key="1">
    <source>
        <dbReference type="EMBL" id="CRK92002.1"/>
    </source>
</evidence>
<keyword evidence="2" id="KW-1185">Reference proteome</keyword>
<protein>
    <submittedName>
        <fullName evidence="1">CLUMA_CG005582, isoform A</fullName>
    </submittedName>
</protein>